<dbReference type="KEGG" id="ncv:NCAV_1544"/>
<dbReference type="AlphaFoldDB" id="A0A2K5ASW0"/>
<evidence type="ECO:0000259" key="3">
    <source>
        <dbReference type="Pfam" id="PF00210"/>
    </source>
</evidence>
<dbReference type="CDD" id="cd01043">
    <property type="entry name" value="DPS"/>
    <property type="match status" value="1"/>
</dbReference>
<evidence type="ECO:0000313" key="5">
    <source>
        <dbReference type="Proteomes" id="UP000236248"/>
    </source>
</evidence>
<gene>
    <name evidence="4" type="ORF">NCAV_1544</name>
</gene>
<dbReference type="InterPro" id="IPR008331">
    <property type="entry name" value="Ferritin_DPS_dom"/>
</dbReference>
<reference evidence="5" key="1">
    <citation type="submission" date="2018-01" db="EMBL/GenBank/DDBJ databases">
        <authorList>
            <person name="Kerou L M."/>
        </authorList>
    </citation>
    <scope>NUCLEOTIDE SEQUENCE [LARGE SCALE GENOMIC DNA]</scope>
    <source>
        <strain evidence="5">SCU2</strain>
    </source>
</reference>
<evidence type="ECO:0000256" key="1">
    <source>
        <dbReference type="ARBA" id="ARBA00009497"/>
    </source>
</evidence>
<proteinExistence type="inferred from homology"/>
<dbReference type="GeneID" id="41595535"/>
<dbReference type="EMBL" id="LT981265">
    <property type="protein sequence ID" value="SPC34709.1"/>
    <property type="molecule type" value="Genomic_DNA"/>
</dbReference>
<accession>A0A2K5ASW0</accession>
<dbReference type="InterPro" id="IPR012347">
    <property type="entry name" value="Ferritin-like"/>
</dbReference>
<name>A0A2K5ASW0_9ARCH</name>
<dbReference type="InterPro" id="IPR002177">
    <property type="entry name" value="DPS_DNA-bd"/>
</dbReference>
<sequence>MEVTVTTTPKIDIGLSKESREGTIKILTVLLADEYTLYTKTKNYHWNVTGTNFNELHEFFGKQYEELDEIIDEVAERIRQLGGYATGTLAEFLSMARIKEEPGKYPDARSMLSNLLSDHEYIIRTIRKDADTVADNYHDMGTNDFLIGIMQRHEKMAWMLRAYLE</sequence>
<dbReference type="Pfam" id="PF00210">
    <property type="entry name" value="Ferritin"/>
    <property type="match status" value="1"/>
</dbReference>
<dbReference type="GO" id="GO:0016722">
    <property type="term" value="F:oxidoreductase activity, acting on metal ions"/>
    <property type="evidence" value="ECO:0007669"/>
    <property type="project" value="InterPro"/>
</dbReference>
<dbReference type="PANTHER" id="PTHR42932:SF3">
    <property type="entry name" value="DNA PROTECTION DURING STARVATION PROTEIN"/>
    <property type="match status" value="1"/>
</dbReference>
<dbReference type="PRINTS" id="PR01346">
    <property type="entry name" value="HELNAPAPROT"/>
</dbReference>
<evidence type="ECO:0000256" key="2">
    <source>
        <dbReference type="RuleBase" id="RU003875"/>
    </source>
</evidence>
<dbReference type="RefSeq" id="WP_103286682.1">
    <property type="nucleotide sequence ID" value="NZ_LT981265.1"/>
</dbReference>
<dbReference type="PIRSF" id="PIRSF005900">
    <property type="entry name" value="Dps"/>
    <property type="match status" value="1"/>
</dbReference>
<dbReference type="Gene3D" id="1.20.1260.10">
    <property type="match status" value="1"/>
</dbReference>
<dbReference type="PANTHER" id="PTHR42932">
    <property type="entry name" value="GENERAL STRESS PROTEIN 20U"/>
    <property type="match status" value="1"/>
</dbReference>
<feature type="domain" description="Ferritin/DPS" evidence="3">
    <location>
        <begin position="25"/>
        <end position="165"/>
    </location>
</feature>
<dbReference type="Proteomes" id="UP000236248">
    <property type="component" value="Chromosome NCAV"/>
</dbReference>
<organism evidence="4 5">
    <name type="scientific">Candidatus Nitrosocaldus cavascurensis</name>
    <dbReference type="NCBI Taxonomy" id="2058097"/>
    <lineage>
        <taxon>Archaea</taxon>
        <taxon>Nitrososphaerota</taxon>
        <taxon>Nitrososphaeria</taxon>
        <taxon>Candidatus Nitrosocaldales</taxon>
        <taxon>Candidatus Nitrosocaldaceae</taxon>
        <taxon>Candidatus Nitrosocaldus</taxon>
    </lineage>
</organism>
<evidence type="ECO:0000313" key="4">
    <source>
        <dbReference type="EMBL" id="SPC34709.1"/>
    </source>
</evidence>
<dbReference type="InterPro" id="IPR023188">
    <property type="entry name" value="DPS_DNA-bd_CS"/>
</dbReference>
<dbReference type="GO" id="GO:0008199">
    <property type="term" value="F:ferric iron binding"/>
    <property type="evidence" value="ECO:0007669"/>
    <property type="project" value="InterPro"/>
</dbReference>
<protein>
    <recommendedName>
        <fullName evidence="3">Ferritin/DPS domain-containing protein</fullName>
    </recommendedName>
</protein>
<keyword evidence="5" id="KW-1185">Reference proteome</keyword>
<comment type="similarity">
    <text evidence="1 2">Belongs to the Dps family.</text>
</comment>
<dbReference type="PROSITE" id="PS00819">
    <property type="entry name" value="DPS_2"/>
    <property type="match status" value="1"/>
</dbReference>
<dbReference type="InterPro" id="IPR009078">
    <property type="entry name" value="Ferritin-like_SF"/>
</dbReference>
<dbReference type="SUPFAM" id="SSF47240">
    <property type="entry name" value="Ferritin-like"/>
    <property type="match status" value="1"/>
</dbReference>